<evidence type="ECO:0000313" key="2">
    <source>
        <dbReference type="Proteomes" id="UP001607302"/>
    </source>
</evidence>
<reference evidence="1 2" key="1">
    <citation type="journal article" date="2024" name="Ann. Entomol. Soc. Am.">
        <title>Genomic analyses of the southern and eastern yellowjacket wasps (Hymenoptera: Vespidae) reveal evolutionary signatures of social life.</title>
        <authorList>
            <person name="Catto M.A."/>
            <person name="Caine P.B."/>
            <person name="Orr S.E."/>
            <person name="Hunt B.G."/>
            <person name="Goodisman M.A.D."/>
        </authorList>
    </citation>
    <scope>NUCLEOTIDE SEQUENCE [LARGE SCALE GENOMIC DNA]</scope>
    <source>
        <strain evidence="1">233</strain>
        <tissue evidence="1">Head and thorax</tissue>
    </source>
</reference>
<proteinExistence type="predicted"/>
<protein>
    <submittedName>
        <fullName evidence="1">Uncharacterized protein</fullName>
    </submittedName>
</protein>
<evidence type="ECO:0000313" key="1">
    <source>
        <dbReference type="EMBL" id="KAL2717882.1"/>
    </source>
</evidence>
<accession>A0ABD2ABA6</accession>
<dbReference type="EMBL" id="JAUDFV010000152">
    <property type="protein sequence ID" value="KAL2717882.1"/>
    <property type="molecule type" value="Genomic_DNA"/>
</dbReference>
<gene>
    <name evidence="1" type="ORF">V1478_011758</name>
</gene>
<organism evidence="1 2">
    <name type="scientific">Vespula squamosa</name>
    <name type="common">Southern yellow jacket</name>
    <name type="synonym">Wasp</name>
    <dbReference type="NCBI Taxonomy" id="30214"/>
    <lineage>
        <taxon>Eukaryota</taxon>
        <taxon>Metazoa</taxon>
        <taxon>Ecdysozoa</taxon>
        <taxon>Arthropoda</taxon>
        <taxon>Hexapoda</taxon>
        <taxon>Insecta</taxon>
        <taxon>Pterygota</taxon>
        <taxon>Neoptera</taxon>
        <taxon>Endopterygota</taxon>
        <taxon>Hymenoptera</taxon>
        <taxon>Apocrita</taxon>
        <taxon>Aculeata</taxon>
        <taxon>Vespoidea</taxon>
        <taxon>Vespidae</taxon>
        <taxon>Vespinae</taxon>
        <taxon>Vespula</taxon>
    </lineage>
</organism>
<comment type="caution">
    <text evidence="1">The sequence shown here is derived from an EMBL/GenBank/DDBJ whole genome shotgun (WGS) entry which is preliminary data.</text>
</comment>
<dbReference type="AlphaFoldDB" id="A0ABD2ABA6"/>
<dbReference type="Proteomes" id="UP001607302">
    <property type="component" value="Unassembled WGS sequence"/>
</dbReference>
<keyword evidence="2" id="KW-1185">Reference proteome</keyword>
<sequence>MRLCLPIGNCPMETKRYRDVSFQSVFNVVFINSCLESSLSTVDSKNNSTSNKTVKQAKNICRLDSYCLSIKRTPTSVQ</sequence>
<name>A0ABD2ABA6_VESSQ</name>